<dbReference type="EMBL" id="BOOO01000009">
    <property type="protein sequence ID" value="GII28430.1"/>
    <property type="molecule type" value="Genomic_DNA"/>
</dbReference>
<evidence type="ECO:0000313" key="2">
    <source>
        <dbReference type="EMBL" id="GII28430.1"/>
    </source>
</evidence>
<accession>A0A8J3X5E3</accession>
<keyword evidence="1" id="KW-1133">Transmembrane helix</keyword>
<evidence type="ECO:0000256" key="1">
    <source>
        <dbReference type="SAM" id="Phobius"/>
    </source>
</evidence>
<reference evidence="2 3" key="1">
    <citation type="submission" date="2021-01" db="EMBL/GenBank/DDBJ databases">
        <title>Whole genome shotgun sequence of Planotetraspora mira NBRC 15435.</title>
        <authorList>
            <person name="Komaki H."/>
            <person name="Tamura T."/>
        </authorList>
    </citation>
    <scope>NUCLEOTIDE SEQUENCE [LARGE SCALE GENOMIC DNA]</scope>
    <source>
        <strain evidence="2 3">NBRC 15435</strain>
    </source>
</reference>
<protein>
    <submittedName>
        <fullName evidence="2">Uncharacterized protein</fullName>
    </submittedName>
</protein>
<dbReference type="RefSeq" id="WP_203952481.1">
    <property type="nucleotide sequence ID" value="NZ_BOOO01000009.1"/>
</dbReference>
<keyword evidence="1" id="KW-0472">Membrane</keyword>
<feature type="transmembrane region" description="Helical" evidence="1">
    <location>
        <begin position="20"/>
        <end position="40"/>
    </location>
</feature>
<dbReference type="Proteomes" id="UP000650628">
    <property type="component" value="Unassembled WGS sequence"/>
</dbReference>
<keyword evidence="1" id="KW-0812">Transmembrane</keyword>
<dbReference type="AlphaFoldDB" id="A0A8J3X5E3"/>
<evidence type="ECO:0000313" key="3">
    <source>
        <dbReference type="Proteomes" id="UP000650628"/>
    </source>
</evidence>
<feature type="transmembrane region" description="Helical" evidence="1">
    <location>
        <begin position="119"/>
        <end position="140"/>
    </location>
</feature>
<sequence length="150" mass="16894">MTEMSAPGSKRKRLSRVPLLWPLLWALLAAVVLVAGFVLLDRDDYEQADLSFVTGQIQEHKVSSATIKDEERRIEITTTDGRRFHAEWDDSGRAQELNDILQEAQPADGYTIEVPSKGFLLGPLEIFAGAVLVALLIVVLRRARRLRQDR</sequence>
<gene>
    <name evidence="2" type="ORF">Pmi06nite_18720</name>
</gene>
<proteinExistence type="predicted"/>
<keyword evidence="3" id="KW-1185">Reference proteome</keyword>
<organism evidence="2 3">
    <name type="scientific">Planotetraspora mira</name>
    <dbReference type="NCBI Taxonomy" id="58121"/>
    <lineage>
        <taxon>Bacteria</taxon>
        <taxon>Bacillati</taxon>
        <taxon>Actinomycetota</taxon>
        <taxon>Actinomycetes</taxon>
        <taxon>Streptosporangiales</taxon>
        <taxon>Streptosporangiaceae</taxon>
        <taxon>Planotetraspora</taxon>
    </lineage>
</organism>
<comment type="caution">
    <text evidence="2">The sequence shown here is derived from an EMBL/GenBank/DDBJ whole genome shotgun (WGS) entry which is preliminary data.</text>
</comment>
<name>A0A8J3X5E3_9ACTN</name>